<gene>
    <name evidence="7" type="ORF">AAFF_G00303920</name>
</gene>
<comment type="caution">
    <text evidence="7">The sequence shown here is derived from an EMBL/GenBank/DDBJ whole genome shotgun (WGS) entry which is preliminary data.</text>
</comment>
<dbReference type="Pfam" id="PF02752">
    <property type="entry name" value="Arrestin_C"/>
    <property type="match status" value="1"/>
</dbReference>
<evidence type="ECO:0000313" key="8">
    <source>
        <dbReference type="Proteomes" id="UP001221898"/>
    </source>
</evidence>
<evidence type="ECO:0000256" key="3">
    <source>
        <dbReference type="ARBA" id="ARBA00041305"/>
    </source>
</evidence>
<dbReference type="GO" id="GO:0001750">
    <property type="term" value="C:photoreceptor outer segment"/>
    <property type="evidence" value="ECO:0007669"/>
    <property type="project" value="TreeGrafter"/>
</dbReference>
<feature type="region of interest" description="Disordered" evidence="5">
    <location>
        <begin position="360"/>
        <end position="402"/>
    </location>
</feature>
<organism evidence="7 8">
    <name type="scientific">Aldrovandia affinis</name>
    <dbReference type="NCBI Taxonomy" id="143900"/>
    <lineage>
        <taxon>Eukaryota</taxon>
        <taxon>Metazoa</taxon>
        <taxon>Chordata</taxon>
        <taxon>Craniata</taxon>
        <taxon>Vertebrata</taxon>
        <taxon>Euteleostomi</taxon>
        <taxon>Actinopterygii</taxon>
        <taxon>Neopterygii</taxon>
        <taxon>Teleostei</taxon>
        <taxon>Notacanthiformes</taxon>
        <taxon>Halosauridae</taxon>
        <taxon>Aldrovandia</taxon>
    </lineage>
</organism>
<dbReference type="Pfam" id="PF00339">
    <property type="entry name" value="Arrestin_N"/>
    <property type="match status" value="1"/>
</dbReference>
<dbReference type="GO" id="GO:0001664">
    <property type="term" value="F:G protein-coupled receptor binding"/>
    <property type="evidence" value="ECO:0007669"/>
    <property type="project" value="TreeGrafter"/>
</dbReference>
<feature type="domain" description="Arrestin C-terminal-like" evidence="6">
    <location>
        <begin position="193"/>
        <end position="351"/>
    </location>
</feature>
<evidence type="ECO:0000256" key="1">
    <source>
        <dbReference type="ARBA" id="ARBA00005298"/>
    </source>
</evidence>
<dbReference type="FunFam" id="2.60.40.840:FF:000002">
    <property type="entry name" value="Arrestin 3"/>
    <property type="match status" value="1"/>
</dbReference>
<dbReference type="FunFam" id="2.60.40.640:FF:000011">
    <property type="entry name" value="S-arrestin isoform X2"/>
    <property type="match status" value="1"/>
</dbReference>
<dbReference type="Gene3D" id="2.60.40.640">
    <property type="match status" value="1"/>
</dbReference>
<dbReference type="GO" id="GO:0007165">
    <property type="term" value="P:signal transduction"/>
    <property type="evidence" value="ECO:0007669"/>
    <property type="project" value="InterPro"/>
</dbReference>
<dbReference type="AlphaFoldDB" id="A0AAD7SR14"/>
<protein>
    <recommendedName>
        <fullName evidence="2">S-arrestin</fullName>
    </recommendedName>
    <alternativeName>
        <fullName evidence="4">Retinal S-antigen</fullName>
    </alternativeName>
    <alternativeName>
        <fullName evidence="3">Rod photoreceptor arrestin</fullName>
    </alternativeName>
</protein>
<dbReference type="SMART" id="SM01017">
    <property type="entry name" value="Arrestin_C"/>
    <property type="match status" value="1"/>
</dbReference>
<evidence type="ECO:0000256" key="2">
    <source>
        <dbReference type="ARBA" id="ARBA00040206"/>
    </source>
</evidence>
<dbReference type="GO" id="GO:0002031">
    <property type="term" value="P:G protein-coupled receptor internalization"/>
    <property type="evidence" value="ECO:0007669"/>
    <property type="project" value="TreeGrafter"/>
</dbReference>
<dbReference type="InterPro" id="IPR014753">
    <property type="entry name" value="Arrestin_N"/>
</dbReference>
<dbReference type="InterPro" id="IPR011022">
    <property type="entry name" value="Arrestin_C-like"/>
</dbReference>
<dbReference type="Gene3D" id="2.60.40.840">
    <property type="match status" value="1"/>
</dbReference>
<dbReference type="PROSITE" id="PS00295">
    <property type="entry name" value="ARRESTINS"/>
    <property type="match status" value="1"/>
</dbReference>
<evidence type="ECO:0000259" key="6">
    <source>
        <dbReference type="SMART" id="SM01017"/>
    </source>
</evidence>
<dbReference type="Proteomes" id="UP001221898">
    <property type="component" value="Unassembled WGS sequence"/>
</dbReference>
<dbReference type="PANTHER" id="PTHR11792:SF15">
    <property type="entry name" value="S-ARRESTIN"/>
    <property type="match status" value="1"/>
</dbReference>
<dbReference type="InterPro" id="IPR000698">
    <property type="entry name" value="Arrestin"/>
</dbReference>
<proteinExistence type="inferred from homology"/>
<evidence type="ECO:0000256" key="4">
    <source>
        <dbReference type="ARBA" id="ARBA00042071"/>
    </source>
</evidence>
<accession>A0AAD7SR14</accession>
<reference evidence="7" key="1">
    <citation type="journal article" date="2023" name="Science">
        <title>Genome structures resolve the early diversification of teleost fishes.</title>
        <authorList>
            <person name="Parey E."/>
            <person name="Louis A."/>
            <person name="Montfort J."/>
            <person name="Bouchez O."/>
            <person name="Roques C."/>
            <person name="Iampietro C."/>
            <person name="Lluch J."/>
            <person name="Castinel A."/>
            <person name="Donnadieu C."/>
            <person name="Desvignes T."/>
            <person name="Floi Bucao C."/>
            <person name="Jouanno E."/>
            <person name="Wen M."/>
            <person name="Mejri S."/>
            <person name="Dirks R."/>
            <person name="Jansen H."/>
            <person name="Henkel C."/>
            <person name="Chen W.J."/>
            <person name="Zahm M."/>
            <person name="Cabau C."/>
            <person name="Klopp C."/>
            <person name="Thompson A.W."/>
            <person name="Robinson-Rechavi M."/>
            <person name="Braasch I."/>
            <person name="Lecointre G."/>
            <person name="Bobe J."/>
            <person name="Postlethwait J.H."/>
            <person name="Berthelot C."/>
            <person name="Roest Crollius H."/>
            <person name="Guiguen Y."/>
        </authorList>
    </citation>
    <scope>NUCLEOTIDE SEQUENCE</scope>
    <source>
        <strain evidence="7">NC1722</strain>
    </source>
</reference>
<comment type="similarity">
    <text evidence="1">Belongs to the arrestin family.</text>
</comment>
<sequence length="402" mass="45077">MGPKHIVFKKLSKDKSVGVYMGRRDFVDHVDCVDPVDGVVLVDPVQMRGRKAFVALSCTFRYGAEDEEVLGIEFRRDLYLCTRQVYPPLQDKERSTHTRMQNRLLCKLGENAYPFFFEFPDNLPCSVGLQPAPTDVGKHCAVEFEVKAFSAKTQGEKVRKRSTVKLMIRKVQYAPEQSGPAPSVQTAYEFAISDKSLLLEASLEKLTYYHGENINIHLSITNNSSRTVKSICFLVEQVANVVLYSSDSYVKTVAEEQTSDTVASGGSLEKVYTILPVLANNSEKRGIALDGKLKYEDTNLASSSIVKEGVLKEVLGILVCYKVVVKLKAGGMIASSEVRAELPFQLMHPKPDAVSTMRRCWRGSGTAAQRERRTRRRRRRRVATRPQLKGDDITDRSLWPGS</sequence>
<dbReference type="SUPFAM" id="SSF81296">
    <property type="entry name" value="E set domains"/>
    <property type="match status" value="2"/>
</dbReference>
<dbReference type="GO" id="GO:0007399">
    <property type="term" value="P:nervous system development"/>
    <property type="evidence" value="ECO:0007669"/>
    <property type="project" value="UniProtKB-ARBA"/>
</dbReference>
<evidence type="ECO:0000256" key="5">
    <source>
        <dbReference type="SAM" id="MobiDB-lite"/>
    </source>
</evidence>
<keyword evidence="8" id="KW-1185">Reference proteome</keyword>
<dbReference type="EMBL" id="JAINUG010000044">
    <property type="protein sequence ID" value="KAJ8406161.1"/>
    <property type="molecule type" value="Genomic_DNA"/>
</dbReference>
<dbReference type="PRINTS" id="PR00309">
    <property type="entry name" value="ARRESTIN"/>
</dbReference>
<dbReference type="InterPro" id="IPR014752">
    <property type="entry name" value="Arrestin-like_C"/>
</dbReference>
<feature type="compositionally biased region" description="Basic residues" evidence="5">
    <location>
        <begin position="372"/>
        <end position="383"/>
    </location>
</feature>
<dbReference type="GO" id="GO:0001917">
    <property type="term" value="C:photoreceptor inner segment"/>
    <property type="evidence" value="ECO:0007669"/>
    <property type="project" value="TreeGrafter"/>
</dbReference>
<dbReference type="InterPro" id="IPR014756">
    <property type="entry name" value="Ig_E-set"/>
</dbReference>
<evidence type="ECO:0000313" key="7">
    <source>
        <dbReference type="EMBL" id="KAJ8406161.1"/>
    </source>
</evidence>
<dbReference type="InterPro" id="IPR011021">
    <property type="entry name" value="Arrestin-like_N"/>
</dbReference>
<name>A0AAD7SR14_9TELE</name>
<dbReference type="InterPro" id="IPR017864">
    <property type="entry name" value="Arrestin_CS"/>
</dbReference>
<dbReference type="PANTHER" id="PTHR11792">
    <property type="entry name" value="ARRESTIN"/>
    <property type="match status" value="1"/>
</dbReference>